<evidence type="ECO:0000259" key="5">
    <source>
        <dbReference type="Pfam" id="PF25917"/>
    </source>
</evidence>
<keyword evidence="4" id="KW-0472">Membrane</keyword>
<evidence type="ECO:0000256" key="3">
    <source>
        <dbReference type="SAM" id="MobiDB-lite"/>
    </source>
</evidence>
<dbReference type="GO" id="GO:0015562">
    <property type="term" value="F:efflux transmembrane transporter activity"/>
    <property type="evidence" value="ECO:0007669"/>
    <property type="project" value="TreeGrafter"/>
</dbReference>
<evidence type="ECO:0000313" key="6">
    <source>
        <dbReference type="EMBL" id="PTB89231.1"/>
    </source>
</evidence>
<comment type="caution">
    <text evidence="6">The sequence shown here is derived from an EMBL/GenBank/DDBJ whole genome shotgun (WGS) entry which is preliminary data.</text>
</comment>
<feature type="compositionally biased region" description="Acidic residues" evidence="3">
    <location>
        <begin position="407"/>
        <end position="418"/>
    </location>
</feature>
<accession>A0A2T4D5Y9</accession>
<evidence type="ECO:0000256" key="1">
    <source>
        <dbReference type="ARBA" id="ARBA00009477"/>
    </source>
</evidence>
<feature type="region of interest" description="Disordered" evidence="3">
    <location>
        <begin position="385"/>
        <end position="418"/>
    </location>
</feature>
<reference evidence="6 7" key="1">
    <citation type="submission" date="2018-03" db="EMBL/GenBank/DDBJ databases">
        <title>Cross-interface Injection: A General Nanoliter Liquid Handling Method Applied to Single Cells Genome Amplification Automated Nanoliter Liquid Handling Applied to Single Cell Multiple Displacement Amplification.</title>
        <authorList>
            <person name="Yun J."/>
            <person name="Xu P."/>
            <person name="Xu J."/>
            <person name="Dai X."/>
            <person name="Wang Y."/>
            <person name="Zheng X."/>
            <person name="Cao C."/>
            <person name="Yi Q."/>
            <person name="Zhu Y."/>
            <person name="Wang L."/>
            <person name="Dong Z."/>
            <person name="Huang Y."/>
            <person name="Huang L."/>
            <person name="Du W."/>
        </authorList>
    </citation>
    <scope>NUCLEOTIDE SEQUENCE [LARGE SCALE GENOMIC DNA]</scope>
    <source>
        <strain evidence="6 7">A9-4</strain>
    </source>
</reference>
<dbReference type="EMBL" id="PYVG01000018">
    <property type="protein sequence ID" value="PTB89231.1"/>
    <property type="molecule type" value="Genomic_DNA"/>
</dbReference>
<dbReference type="InterPro" id="IPR058625">
    <property type="entry name" value="MdtA-like_BSH"/>
</dbReference>
<dbReference type="Proteomes" id="UP000241514">
    <property type="component" value="Unassembled WGS sequence"/>
</dbReference>
<proteinExistence type="inferred from homology"/>
<dbReference type="Gene3D" id="1.10.287.470">
    <property type="entry name" value="Helix hairpin bin"/>
    <property type="match status" value="1"/>
</dbReference>
<protein>
    <submittedName>
        <fullName evidence="6">Efflux RND transporter periplasmic adaptor subunit</fullName>
    </submittedName>
</protein>
<keyword evidence="2" id="KW-0175">Coiled coil</keyword>
<sequence>MIHPMALRKRVFLPPLIIAFAIVVVVGLSMMRPQPPMRSMERPAVLVEVLDATPTDVRFTVDGQGNVMPKRTTNLVAQVSGRVVELSDKFVNGGFFERGEVLLKIDPADYQVALQSAQAQLAQAKASLAEESARAQVAREEWESLQMGEIPALGIREPQVAAAVANVQSAEAGVARAQRDLERTEIKAPFDGLLQDKSVDLGQYVSMNSQVGTLMGTEVAEIRVPLSDRDLAYLNLPDGNTSASEYPLVEVHSSIAGETQRWFGRMVRSEGILDSSSRVIYGVVEIDDPYNQNGQTHPTPLRFGRFAQLSIEGSEANGVFEVPRYALTTTGKLWIVDEERRLQSRDVNILRADDNLLYINGGLNRGDKIVLTQLANALPSMKVRLPGDPVPKQLEQPTNPNAATEIAAEDEKDADNGE</sequence>
<dbReference type="SUPFAM" id="SSF111369">
    <property type="entry name" value="HlyD-like secretion proteins"/>
    <property type="match status" value="1"/>
</dbReference>
<dbReference type="NCBIfam" id="TIGR01730">
    <property type="entry name" value="RND_mfp"/>
    <property type="match status" value="1"/>
</dbReference>
<dbReference type="InterPro" id="IPR006143">
    <property type="entry name" value="RND_pump_MFP"/>
</dbReference>
<evidence type="ECO:0000256" key="4">
    <source>
        <dbReference type="SAM" id="Phobius"/>
    </source>
</evidence>
<evidence type="ECO:0000313" key="7">
    <source>
        <dbReference type="Proteomes" id="UP000241514"/>
    </source>
</evidence>
<feature type="coiled-coil region" evidence="2">
    <location>
        <begin position="114"/>
        <end position="141"/>
    </location>
</feature>
<keyword evidence="4" id="KW-1133">Transmembrane helix</keyword>
<dbReference type="AlphaFoldDB" id="A0A2T4D5Y9"/>
<name>A0A2T4D5Y9_9GAMM</name>
<evidence type="ECO:0000256" key="2">
    <source>
        <dbReference type="SAM" id="Coils"/>
    </source>
</evidence>
<dbReference type="Gene3D" id="2.40.420.20">
    <property type="match status" value="1"/>
</dbReference>
<keyword evidence="4" id="KW-0812">Transmembrane</keyword>
<gene>
    <name evidence="6" type="ORF">C9928_04250</name>
</gene>
<comment type="similarity">
    <text evidence="1">Belongs to the membrane fusion protein (MFP) (TC 8.A.1) family.</text>
</comment>
<dbReference type="GO" id="GO:1990281">
    <property type="term" value="C:efflux pump complex"/>
    <property type="evidence" value="ECO:0007669"/>
    <property type="project" value="TreeGrafter"/>
</dbReference>
<dbReference type="PANTHER" id="PTHR30469">
    <property type="entry name" value="MULTIDRUG RESISTANCE PROTEIN MDTA"/>
    <property type="match status" value="1"/>
</dbReference>
<dbReference type="Gene3D" id="2.40.50.100">
    <property type="match status" value="1"/>
</dbReference>
<dbReference type="Gene3D" id="2.40.30.170">
    <property type="match status" value="1"/>
</dbReference>
<feature type="transmembrane region" description="Helical" evidence="4">
    <location>
        <begin position="12"/>
        <end position="31"/>
    </location>
</feature>
<organism evidence="6 7">
    <name type="scientific">Pseudidiomarina aestuarii</name>
    <dbReference type="NCBI Taxonomy" id="624146"/>
    <lineage>
        <taxon>Bacteria</taxon>
        <taxon>Pseudomonadati</taxon>
        <taxon>Pseudomonadota</taxon>
        <taxon>Gammaproteobacteria</taxon>
        <taxon>Alteromonadales</taxon>
        <taxon>Idiomarinaceae</taxon>
        <taxon>Pseudidiomarina</taxon>
    </lineage>
</organism>
<dbReference type="Pfam" id="PF25917">
    <property type="entry name" value="BSH_RND"/>
    <property type="match status" value="1"/>
</dbReference>
<feature type="domain" description="Multidrug resistance protein MdtA-like barrel-sandwich hybrid" evidence="5">
    <location>
        <begin position="72"/>
        <end position="211"/>
    </location>
</feature>
<dbReference type="PANTHER" id="PTHR30469:SF12">
    <property type="entry name" value="MULTIDRUG RESISTANCE PROTEIN MDTA"/>
    <property type="match status" value="1"/>
</dbReference>